<feature type="transmembrane region" description="Helical" evidence="8">
    <location>
        <begin position="235"/>
        <end position="262"/>
    </location>
</feature>
<dbReference type="OrthoDB" id="9813074at2"/>
<evidence type="ECO:0000256" key="3">
    <source>
        <dbReference type="ARBA" id="ARBA00022692"/>
    </source>
</evidence>
<dbReference type="AlphaFoldDB" id="A0A323TXH7"/>
<sequence length="528" mass="60405">MNAFTESIRFWETLDHLVNREGMRLVHLNEREEVAWIEDDRRDSNQIIRLAHKNYDWSNQLKKDIDQHYDQAKKIRKKLGLKKANVTSVILSAFMPVDDYERLTSQALPFTAGGKNHFRTIIIPLEDMKKKLFPLATEWKLTEMPPFLSESYLEESGQEEQFLQTLKKNVNRSMRNRQEKERKIFLYGKPYFTLILLGMVLSIFALVEMEGSTTSTLTLIEFGAKFDPLILQGEWWRFFSAMFLHIGFLHLFMNSLALFYLGGAVERIFGTSRFVLIYFIAGFFGSVSSFVFNDNVSAGASGAIFGCFGALLYFGMIHRRLFFRTMGMNVIVILVINLSFGFIVPMVDNGAHIGGLLGGFVASAIVGLPKQKGSVLKLIALTLAVLIAGILLWFGYDQDSDSEQISTIYYQLARESIEEEEFDDAKTYLANVIDSSEQLSDELLSNAYFLLSYTQMSLEELEEAEENLLITIEISPSFHQAYYNLALIYYENQELHEALELVESALEIDAGNEDYQALRDEIHQLIES</sequence>
<dbReference type="Pfam" id="PF01694">
    <property type="entry name" value="Rhomboid"/>
    <property type="match status" value="1"/>
</dbReference>
<dbReference type="PANTHER" id="PTHR43731:SF14">
    <property type="entry name" value="PRESENILIN-ASSOCIATED RHOMBOID-LIKE PROTEIN, MITOCHONDRIAL"/>
    <property type="match status" value="1"/>
</dbReference>
<dbReference type="Pfam" id="PF13181">
    <property type="entry name" value="TPR_8"/>
    <property type="match status" value="1"/>
</dbReference>
<feature type="transmembrane region" description="Helical" evidence="8">
    <location>
        <begin position="274"/>
        <end position="292"/>
    </location>
</feature>
<proteinExistence type="inferred from homology"/>
<dbReference type="InterPro" id="IPR022764">
    <property type="entry name" value="Peptidase_S54_rhomboid_dom"/>
</dbReference>
<dbReference type="Gene3D" id="1.20.1540.10">
    <property type="entry name" value="Rhomboid-like"/>
    <property type="match status" value="1"/>
</dbReference>
<feature type="transmembrane region" description="Helical" evidence="8">
    <location>
        <begin position="184"/>
        <end position="207"/>
    </location>
</feature>
<feature type="repeat" description="TPR" evidence="7">
    <location>
        <begin position="479"/>
        <end position="512"/>
    </location>
</feature>
<dbReference type="PROSITE" id="PS50005">
    <property type="entry name" value="TPR"/>
    <property type="match status" value="1"/>
</dbReference>
<keyword evidence="10" id="KW-0645">Protease</keyword>
<dbReference type="InterPro" id="IPR050925">
    <property type="entry name" value="Rhomboid_protease_S54"/>
</dbReference>
<feature type="transmembrane region" description="Helical" evidence="8">
    <location>
        <begin position="350"/>
        <end position="368"/>
    </location>
</feature>
<keyword evidence="7" id="KW-0802">TPR repeat</keyword>
<dbReference type="RefSeq" id="WP_110607940.1">
    <property type="nucleotide sequence ID" value="NZ_PDOD01000001.1"/>
</dbReference>
<evidence type="ECO:0000256" key="5">
    <source>
        <dbReference type="ARBA" id="ARBA00022989"/>
    </source>
</evidence>
<evidence type="ECO:0000256" key="7">
    <source>
        <dbReference type="PROSITE-ProRule" id="PRU00339"/>
    </source>
</evidence>
<evidence type="ECO:0000256" key="6">
    <source>
        <dbReference type="ARBA" id="ARBA00023136"/>
    </source>
</evidence>
<name>A0A323TXH7_9BACI</name>
<comment type="caution">
    <text evidence="10">The sequence shown here is derived from an EMBL/GenBank/DDBJ whole genome shotgun (WGS) entry which is preliminary data.</text>
</comment>
<gene>
    <name evidence="10" type="ORF">CR194_01870</name>
</gene>
<evidence type="ECO:0000313" key="10">
    <source>
        <dbReference type="EMBL" id="PYZ94305.1"/>
    </source>
</evidence>
<feature type="transmembrane region" description="Helical" evidence="8">
    <location>
        <begin position="375"/>
        <end position="396"/>
    </location>
</feature>
<reference evidence="10 11" key="1">
    <citation type="submission" date="2017-10" db="EMBL/GenBank/DDBJ databases">
        <title>Bacillus sp. nov., a halophilic bacterium isolated from a Keqin Lake.</title>
        <authorList>
            <person name="Wang H."/>
        </authorList>
    </citation>
    <scope>NUCLEOTIDE SEQUENCE [LARGE SCALE GENOMIC DNA]</scope>
    <source>
        <strain evidence="10 11">KQ-12</strain>
    </source>
</reference>
<evidence type="ECO:0000313" key="11">
    <source>
        <dbReference type="Proteomes" id="UP000248214"/>
    </source>
</evidence>
<dbReference type="PANTHER" id="PTHR43731">
    <property type="entry name" value="RHOMBOID PROTEASE"/>
    <property type="match status" value="1"/>
</dbReference>
<dbReference type="PROSITE" id="PS50293">
    <property type="entry name" value="TPR_REGION"/>
    <property type="match status" value="1"/>
</dbReference>
<evidence type="ECO:0000256" key="8">
    <source>
        <dbReference type="SAM" id="Phobius"/>
    </source>
</evidence>
<dbReference type="InterPro" id="IPR019734">
    <property type="entry name" value="TPR_rpt"/>
</dbReference>
<dbReference type="Proteomes" id="UP000248214">
    <property type="component" value="Unassembled WGS sequence"/>
</dbReference>
<protein>
    <submittedName>
        <fullName evidence="10">Rhomboid family intramembrane serine protease</fullName>
    </submittedName>
</protein>
<dbReference type="GO" id="GO:0016020">
    <property type="term" value="C:membrane"/>
    <property type="evidence" value="ECO:0007669"/>
    <property type="project" value="UniProtKB-SubCell"/>
</dbReference>
<dbReference type="InterPro" id="IPR011990">
    <property type="entry name" value="TPR-like_helical_dom_sf"/>
</dbReference>
<dbReference type="GO" id="GO:0004252">
    <property type="term" value="F:serine-type endopeptidase activity"/>
    <property type="evidence" value="ECO:0007669"/>
    <property type="project" value="InterPro"/>
</dbReference>
<keyword evidence="5 8" id="KW-1133">Transmembrane helix</keyword>
<dbReference type="SUPFAM" id="SSF144091">
    <property type="entry name" value="Rhomboid-like"/>
    <property type="match status" value="1"/>
</dbReference>
<keyword evidence="6 8" id="KW-0472">Membrane</keyword>
<feature type="domain" description="Peptidase S54 rhomboid" evidence="9">
    <location>
        <begin position="233"/>
        <end position="366"/>
    </location>
</feature>
<dbReference type="InterPro" id="IPR035952">
    <property type="entry name" value="Rhomboid-like_sf"/>
</dbReference>
<keyword evidence="11" id="KW-1185">Reference proteome</keyword>
<dbReference type="SUPFAM" id="SSF48452">
    <property type="entry name" value="TPR-like"/>
    <property type="match status" value="1"/>
</dbReference>
<dbReference type="SMART" id="SM00028">
    <property type="entry name" value="TPR"/>
    <property type="match status" value="3"/>
</dbReference>
<evidence type="ECO:0000259" key="9">
    <source>
        <dbReference type="Pfam" id="PF01694"/>
    </source>
</evidence>
<dbReference type="GO" id="GO:0006508">
    <property type="term" value="P:proteolysis"/>
    <property type="evidence" value="ECO:0007669"/>
    <property type="project" value="UniProtKB-KW"/>
</dbReference>
<comment type="similarity">
    <text evidence="2">Belongs to the peptidase S54 family.</text>
</comment>
<comment type="subcellular location">
    <subcellularLocation>
        <location evidence="1">Membrane</location>
        <topology evidence="1">Multi-pass membrane protein</topology>
    </subcellularLocation>
</comment>
<dbReference type="EMBL" id="PDOD01000001">
    <property type="protein sequence ID" value="PYZ94305.1"/>
    <property type="molecule type" value="Genomic_DNA"/>
</dbReference>
<feature type="transmembrane region" description="Helical" evidence="8">
    <location>
        <begin position="298"/>
        <end position="314"/>
    </location>
</feature>
<evidence type="ECO:0000256" key="2">
    <source>
        <dbReference type="ARBA" id="ARBA00009045"/>
    </source>
</evidence>
<keyword evidence="4" id="KW-0378">Hydrolase</keyword>
<dbReference type="Gene3D" id="1.25.40.10">
    <property type="entry name" value="Tetratricopeptide repeat domain"/>
    <property type="match status" value="1"/>
</dbReference>
<feature type="transmembrane region" description="Helical" evidence="8">
    <location>
        <begin position="326"/>
        <end position="344"/>
    </location>
</feature>
<accession>A0A323TXH7</accession>
<evidence type="ECO:0000256" key="1">
    <source>
        <dbReference type="ARBA" id="ARBA00004141"/>
    </source>
</evidence>
<keyword evidence="3 8" id="KW-0812">Transmembrane</keyword>
<evidence type="ECO:0000256" key="4">
    <source>
        <dbReference type="ARBA" id="ARBA00022801"/>
    </source>
</evidence>
<organism evidence="10 11">
    <name type="scientific">Salipaludibacillus keqinensis</name>
    <dbReference type="NCBI Taxonomy" id="2045207"/>
    <lineage>
        <taxon>Bacteria</taxon>
        <taxon>Bacillati</taxon>
        <taxon>Bacillota</taxon>
        <taxon>Bacilli</taxon>
        <taxon>Bacillales</taxon>
        <taxon>Bacillaceae</taxon>
    </lineage>
</organism>